<name>A0A2H1K0F1_9MICO</name>
<dbReference type="InterPro" id="IPR025280">
    <property type="entry name" value="SNIPE"/>
</dbReference>
<dbReference type="InterPro" id="IPR018306">
    <property type="entry name" value="Phage_T5_Orf172_DNA-bd"/>
</dbReference>
<evidence type="ECO:0000313" key="5">
    <source>
        <dbReference type="Proteomes" id="UP000234342"/>
    </source>
</evidence>
<dbReference type="AlphaFoldDB" id="A0A2H1K0F1"/>
<keyword evidence="1" id="KW-0175">Coiled coil</keyword>
<dbReference type="Pfam" id="PF13250">
    <property type="entry name" value="SNIPE"/>
    <property type="match status" value="1"/>
</dbReference>
<evidence type="ECO:0000256" key="1">
    <source>
        <dbReference type="SAM" id="Coils"/>
    </source>
</evidence>
<accession>A0A2H1K0F1</accession>
<dbReference type="Pfam" id="PF13455">
    <property type="entry name" value="MUG113"/>
    <property type="match status" value="1"/>
</dbReference>
<reference evidence="5" key="1">
    <citation type="submission" date="2017-03" db="EMBL/GenBank/DDBJ databases">
        <authorList>
            <person name="Monnet C."/>
        </authorList>
    </citation>
    <scope>NUCLEOTIDE SEQUENCE [LARGE SCALE GENOMIC DNA]</scope>
    <source>
        <strain evidence="5">P10</strain>
    </source>
</reference>
<organism evidence="4 5">
    <name type="scientific">Brevibacterium antiquum</name>
    <dbReference type="NCBI Taxonomy" id="234835"/>
    <lineage>
        <taxon>Bacteria</taxon>
        <taxon>Bacillati</taxon>
        <taxon>Actinomycetota</taxon>
        <taxon>Actinomycetes</taxon>
        <taxon>Micrococcales</taxon>
        <taxon>Brevibacteriaceae</taxon>
        <taxon>Brevibacterium</taxon>
    </lineage>
</organism>
<proteinExistence type="predicted"/>
<feature type="coiled-coil region" evidence="1">
    <location>
        <begin position="247"/>
        <end position="283"/>
    </location>
</feature>
<evidence type="ECO:0000256" key="2">
    <source>
        <dbReference type="SAM" id="MobiDB-lite"/>
    </source>
</evidence>
<dbReference type="EMBL" id="FXZE01000012">
    <property type="protein sequence ID" value="SMX93267.1"/>
    <property type="molecule type" value="Genomic_DNA"/>
</dbReference>
<feature type="region of interest" description="Disordered" evidence="2">
    <location>
        <begin position="1"/>
        <end position="34"/>
    </location>
</feature>
<gene>
    <name evidence="4" type="ORF">BANT10_02562</name>
</gene>
<evidence type="ECO:0000313" key="4">
    <source>
        <dbReference type="EMBL" id="SMX93267.1"/>
    </source>
</evidence>
<protein>
    <submittedName>
        <fullName evidence="4">T5orf172 domain-containing protein</fullName>
    </submittedName>
</protein>
<feature type="coiled-coil region" evidence="1">
    <location>
        <begin position="44"/>
        <end position="111"/>
    </location>
</feature>
<feature type="compositionally biased region" description="Basic and acidic residues" evidence="2">
    <location>
        <begin position="1"/>
        <end position="26"/>
    </location>
</feature>
<dbReference type="SMART" id="SM00974">
    <property type="entry name" value="T5orf172"/>
    <property type="match status" value="1"/>
</dbReference>
<keyword evidence="5" id="KW-1185">Reference proteome</keyword>
<evidence type="ECO:0000259" key="3">
    <source>
        <dbReference type="SMART" id="SM00974"/>
    </source>
</evidence>
<feature type="domain" description="Bacteriophage T5 Orf172 DNA-binding" evidence="3">
    <location>
        <begin position="351"/>
        <end position="434"/>
    </location>
</feature>
<dbReference type="Proteomes" id="UP000234342">
    <property type="component" value="Unassembled WGS sequence"/>
</dbReference>
<sequence length="473" mass="54301">MGRPRPTEEPARQEQEQEQPHPERSGAAEATNEKIGLFNGKRRAQELQEELDELNRWIRDNKIDGVISAQQMQRETVDRTEQIEQLHQRQVTALKSELEAAQRSLESTRGLISDEQKRLVDIRAEAEVQEFGLFDFEHPAEISVQISADLEQARTRYKSMVRSNSATTVTSGFTFNNSTSQGSRFLKNMSKLLLRAYNAEAENAVKSAKAGNLESCTKRLSKAREQVERNGQMIDLHIVEEYHRLRLSEIELANRHLQVKAREKELERERRAQLREEKKAEAEFKAKRSDLLKEQMHYQNLADAMRDRGDSEGLERALSQLHDVEHSIADVDYRAANTRAGYVYVISNVGSFGKNVVKIGMTRRLDPMDRVRELGDASVPFTFDVHALFFSSDAVGIEAMLHRTFSPERINRINLRREYFAVTPEQVLSALQDQKVEVVEYTLDAPAEQYRQSIVIRDKQSESSEDTTVRRGL</sequence>